<dbReference type="WBParaSite" id="TMUE_2000006732.1">
    <property type="protein sequence ID" value="TMUE_2000006732.1"/>
    <property type="gene ID" value="WBGene00292853"/>
</dbReference>
<sequence length="91" mass="9777">MQLSLAVATAVLFCVVMFDTGSAIPTLASSRGSKMVVCRTQGKCAELRAEWQKSKSKQGLNAFYDCVKDCTDGTPAAHERGEAGHQGEEEH</sequence>
<evidence type="ECO:0000313" key="2">
    <source>
        <dbReference type="Proteomes" id="UP000046395"/>
    </source>
</evidence>
<accession>A0A5S6QIN6</accession>
<dbReference type="Proteomes" id="UP000046395">
    <property type="component" value="Unassembled WGS sequence"/>
</dbReference>
<evidence type="ECO:0000313" key="3">
    <source>
        <dbReference type="WBParaSite" id="TMUE_2000006732.1"/>
    </source>
</evidence>
<feature type="chain" id="PRO_5024354117" evidence="1">
    <location>
        <begin position="24"/>
        <end position="91"/>
    </location>
</feature>
<keyword evidence="2" id="KW-1185">Reference proteome</keyword>
<keyword evidence="1" id="KW-0732">Signal</keyword>
<dbReference type="AlphaFoldDB" id="A0A5S6QIN6"/>
<proteinExistence type="predicted"/>
<name>A0A5S6QIN6_TRIMR</name>
<organism evidence="2 3">
    <name type="scientific">Trichuris muris</name>
    <name type="common">Mouse whipworm</name>
    <dbReference type="NCBI Taxonomy" id="70415"/>
    <lineage>
        <taxon>Eukaryota</taxon>
        <taxon>Metazoa</taxon>
        <taxon>Ecdysozoa</taxon>
        <taxon>Nematoda</taxon>
        <taxon>Enoplea</taxon>
        <taxon>Dorylaimia</taxon>
        <taxon>Trichinellida</taxon>
        <taxon>Trichuridae</taxon>
        <taxon>Trichuris</taxon>
    </lineage>
</organism>
<evidence type="ECO:0000256" key="1">
    <source>
        <dbReference type="SAM" id="SignalP"/>
    </source>
</evidence>
<protein>
    <submittedName>
        <fullName evidence="3">Secreted protein</fullName>
    </submittedName>
</protein>
<reference evidence="3" key="1">
    <citation type="submission" date="2019-12" db="UniProtKB">
        <authorList>
            <consortium name="WormBaseParasite"/>
        </authorList>
    </citation>
    <scope>IDENTIFICATION</scope>
</reference>
<feature type="signal peptide" evidence="1">
    <location>
        <begin position="1"/>
        <end position="23"/>
    </location>
</feature>